<dbReference type="PANTHER" id="PTHR33790">
    <property type="entry name" value="OS05G0344200 PROTEIN"/>
    <property type="match status" value="1"/>
</dbReference>
<gene>
    <name evidence="1" type="ORF">ZIOFF_013065</name>
</gene>
<sequence>MSTMAVSRGVVGRSSLNPNAPLFVPMLFQQVEDFSPEWWELVQTTPWFRDHWFHQYQEQEMFDGEDSFDFGLTELPEVLDIDLDGAGFSEHVEMDKTISGATKKHDKHLLPKEFETDTLKALMLNLSSKSPKNGARPLLVLDKHREKPVQCVSPKFGPRRIIHQPR</sequence>
<dbReference type="Proteomes" id="UP000734854">
    <property type="component" value="Unassembled WGS sequence"/>
</dbReference>
<dbReference type="EMBL" id="JACMSC010000004">
    <property type="protein sequence ID" value="KAG6523212.1"/>
    <property type="molecule type" value="Genomic_DNA"/>
</dbReference>
<proteinExistence type="predicted"/>
<dbReference type="OrthoDB" id="628205at2759"/>
<keyword evidence="2" id="KW-1185">Reference proteome</keyword>
<evidence type="ECO:0000313" key="2">
    <source>
        <dbReference type="Proteomes" id="UP000734854"/>
    </source>
</evidence>
<dbReference type="PANTHER" id="PTHR33790:SF10">
    <property type="entry name" value="PROTEIN EARLY RESPONSIVE TO DEHYDRATION 15"/>
    <property type="match status" value="1"/>
</dbReference>
<accession>A0A8J5HFK1</accession>
<organism evidence="1 2">
    <name type="scientific">Zingiber officinale</name>
    <name type="common">Ginger</name>
    <name type="synonym">Amomum zingiber</name>
    <dbReference type="NCBI Taxonomy" id="94328"/>
    <lineage>
        <taxon>Eukaryota</taxon>
        <taxon>Viridiplantae</taxon>
        <taxon>Streptophyta</taxon>
        <taxon>Embryophyta</taxon>
        <taxon>Tracheophyta</taxon>
        <taxon>Spermatophyta</taxon>
        <taxon>Magnoliopsida</taxon>
        <taxon>Liliopsida</taxon>
        <taxon>Zingiberales</taxon>
        <taxon>Zingiberaceae</taxon>
        <taxon>Zingiber</taxon>
    </lineage>
</organism>
<protein>
    <submittedName>
        <fullName evidence="1">Uncharacterized protein</fullName>
    </submittedName>
</protein>
<dbReference type="InterPro" id="IPR009818">
    <property type="entry name" value="PAM2_motif"/>
</dbReference>
<reference evidence="1 2" key="1">
    <citation type="submission" date="2020-08" db="EMBL/GenBank/DDBJ databases">
        <title>Plant Genome Project.</title>
        <authorList>
            <person name="Zhang R.-G."/>
        </authorList>
    </citation>
    <scope>NUCLEOTIDE SEQUENCE [LARGE SCALE GENOMIC DNA]</scope>
    <source>
        <tissue evidence="1">Rhizome</tissue>
    </source>
</reference>
<name>A0A8J5HFK1_ZINOF</name>
<dbReference type="AlphaFoldDB" id="A0A8J5HFK1"/>
<dbReference type="InterPro" id="IPR040414">
    <property type="entry name" value="CID1/CID2"/>
</dbReference>
<dbReference type="Pfam" id="PF07145">
    <property type="entry name" value="PAM2"/>
    <property type="match status" value="1"/>
</dbReference>
<evidence type="ECO:0000313" key="1">
    <source>
        <dbReference type="EMBL" id="KAG6523212.1"/>
    </source>
</evidence>
<comment type="caution">
    <text evidence="1">The sequence shown here is derived from an EMBL/GenBank/DDBJ whole genome shotgun (WGS) entry which is preliminary data.</text>
</comment>